<evidence type="ECO:0000256" key="5">
    <source>
        <dbReference type="ARBA" id="ARBA00022840"/>
    </source>
</evidence>
<feature type="domain" description="ABC transmembrane type-1" evidence="11">
    <location>
        <begin position="804"/>
        <end position="1079"/>
    </location>
</feature>
<feature type="transmembrane region" description="Helical" evidence="9">
    <location>
        <begin position="913"/>
        <end position="930"/>
    </location>
</feature>
<keyword evidence="6 9" id="KW-1133">Transmembrane helix</keyword>
<dbReference type="GO" id="GO:0005524">
    <property type="term" value="F:ATP binding"/>
    <property type="evidence" value="ECO:0007669"/>
    <property type="project" value="UniProtKB-KW"/>
</dbReference>
<dbReference type="PANTHER" id="PTHR24223">
    <property type="entry name" value="ATP-BINDING CASSETTE SUB-FAMILY C"/>
    <property type="match status" value="1"/>
</dbReference>
<keyword evidence="7 9" id="KW-0472">Membrane</keyword>
<dbReference type="PROSITE" id="PS50893">
    <property type="entry name" value="ABC_TRANSPORTER_2"/>
    <property type="match status" value="2"/>
</dbReference>
<evidence type="ECO:0000256" key="2">
    <source>
        <dbReference type="ARBA" id="ARBA00022448"/>
    </source>
</evidence>
<feature type="domain" description="ABC transmembrane type-1" evidence="11">
    <location>
        <begin position="117"/>
        <end position="445"/>
    </location>
</feature>
<evidence type="ECO:0000259" key="11">
    <source>
        <dbReference type="PROSITE" id="PS50929"/>
    </source>
</evidence>
<dbReference type="InterPro" id="IPR011527">
    <property type="entry name" value="ABC1_TM_dom"/>
</dbReference>
<dbReference type="InterPro" id="IPR003593">
    <property type="entry name" value="AAA+_ATPase"/>
</dbReference>
<dbReference type="InterPro" id="IPR017871">
    <property type="entry name" value="ABC_transporter-like_CS"/>
</dbReference>
<dbReference type="STRING" id="913774.A0A0C3CHL3"/>
<evidence type="ECO:0000313" key="12">
    <source>
        <dbReference type="EMBL" id="KIM98483.1"/>
    </source>
</evidence>
<dbReference type="CDD" id="cd18606">
    <property type="entry name" value="ABC_6TM_YOR1_D2_like"/>
    <property type="match status" value="1"/>
</dbReference>
<feature type="transmembrane region" description="Helical" evidence="9">
    <location>
        <begin position="163"/>
        <end position="185"/>
    </location>
</feature>
<dbReference type="GO" id="GO:0016887">
    <property type="term" value="F:ATP hydrolysis activity"/>
    <property type="evidence" value="ECO:0007669"/>
    <property type="project" value="InterPro"/>
</dbReference>
<evidence type="ECO:0000256" key="7">
    <source>
        <dbReference type="ARBA" id="ARBA00023136"/>
    </source>
</evidence>
<dbReference type="GO" id="GO:0140359">
    <property type="term" value="F:ABC-type transporter activity"/>
    <property type="evidence" value="ECO:0007669"/>
    <property type="project" value="InterPro"/>
</dbReference>
<feature type="transmembrane region" description="Helical" evidence="9">
    <location>
        <begin position="115"/>
        <end position="143"/>
    </location>
</feature>
<evidence type="ECO:0000256" key="8">
    <source>
        <dbReference type="SAM" id="MobiDB-lite"/>
    </source>
</evidence>
<dbReference type="OrthoDB" id="6500128at2759"/>
<dbReference type="Gene3D" id="3.40.50.300">
    <property type="entry name" value="P-loop containing nucleotide triphosphate hydrolases"/>
    <property type="match status" value="2"/>
</dbReference>
<sequence length="1381" mass="153183">MDEEKNSESDSNWGWIPDRFNWLGKHSKPLIPDSRQPNPEYNAGFFSLLTFSWMSPILATGYRRPLEVNDIWLINPNRRTQYLAAKLRTNFQENHKKGTKRPLAKALFQTFKTDVMIGGLAAFTSTIIQVLIPFVVKYIIAYAVKDYEARLLGIPGPAIGKGVGLVLGITIMQIFGSMGYNHFFYRGMIVGGQVRSALISLIFDKAMTISGRAKAGGEIEALPSGVKIGSEDEKRFFSLQLGKGLGKTARESAPEAWGNGRIVNLMSVDTSRVDQASGWFHMVWTAPLGLIVTIILLLINLSYSALVGLALFFTATPLVAYIVRSMFKRRKKINKDTDERITMTQEVLQAIRFVKYYAWETDFLTRLGAVRRREIRGIRYLLGHRNTAIAMGSAIPVFSSMLTFITSSLTNHALAPASTFSSLALFNQLRLPLIMFPMVVGLVTDALQSLMRIEQFFLAEDSTETTVQCMDDLGLDLVEASFTWEKSISSNDPDENPNKSSSPFAKPKEEKVVENKSNPSRNGALNELEAQRSLFTLNNINLQVWPSELIAIVGSVGSGKTSLLSAIAGDMRQTSGTLRTKGKRAFCAQVAWIQNATVKDNITFGREFVEEEYDRVVKACSLDYDLQILPHGSFTEIGERGINLSGGQKQRVSLARAVYSDADIVLLDDPLGAVDAHVGAHIMEHAICGLLKDKCRILVTHQLHVLPRCDRIVIMDEGRVVACDTFENLMVGNATFQQMMASVTTGEKEDELLQETEEASTKPKSTEKPLVALMQEEDRQINGISRAVYLDYWKSTGSLLIPPFIILTLLVAQGGNIMTNLWLAWWSENKFGLSTGVYIGVYSALGVSQGVFLLLAALGFTIFGTEASKNMLYRAVQRILRAPISFFDTTPLGRIMNRFSKDIDVMDNNLTESLRSAATTVSMLISIIILTIAYYYYFAVALVPLCIFYFVSAAYYRSSALEIKRHESVFRSAVYSQFNEAIVGTSTIRAYGMQKTFSKTLTDAIDNMDSAYYLTFSNQRWLGVRLDVVGIVFLLVTGMLVVTNQFSVSPSISGLVLSYLVSITQTLLLAVRQVADAQNNMNAVERVHYYTTSVEEEAPAETIGFKLPVSWPEHGHITFRDVQMRYREGLPMVLHSLSIDVPAGERLGIVGRTGAGKSSIMAALFRMVELASGSIVIDDVDISSIGLKDLRSRLSIIPQDPTLFRGTVRTNLDPFGQHSDLDLWASLRRAHLIGDGEAVTVVDKDVNEGRKGQITLETIVEADGANFSLGQRQLMGLARALVRDSRIIVCDEATSSIDFESDLKVQKTMVQEFKGRTVLCIAHRLKTIIGYDRVCVIDNGCVSELGPPLELFDGGGKFRAMCDQSLITREEIELADKERVV</sequence>
<feature type="domain" description="ABC transporter" evidence="10">
    <location>
        <begin position="520"/>
        <end position="742"/>
    </location>
</feature>
<dbReference type="InterPro" id="IPR050173">
    <property type="entry name" value="ABC_transporter_C-like"/>
</dbReference>
<dbReference type="Pfam" id="PF00664">
    <property type="entry name" value="ABC_membrane"/>
    <property type="match status" value="2"/>
</dbReference>
<proteinExistence type="predicted"/>
<gene>
    <name evidence="12" type="ORF">OIDMADRAFT_128416</name>
</gene>
<dbReference type="SMART" id="SM00382">
    <property type="entry name" value="AAA"/>
    <property type="match status" value="2"/>
</dbReference>
<feature type="transmembrane region" description="Helical" evidence="9">
    <location>
        <begin position="305"/>
        <end position="323"/>
    </location>
</feature>
<feature type="transmembrane region" description="Helical" evidence="9">
    <location>
        <begin position="837"/>
        <end position="864"/>
    </location>
</feature>
<feature type="transmembrane region" description="Helical" evidence="9">
    <location>
        <begin position="936"/>
        <end position="956"/>
    </location>
</feature>
<dbReference type="EMBL" id="KN832880">
    <property type="protein sequence ID" value="KIM98483.1"/>
    <property type="molecule type" value="Genomic_DNA"/>
</dbReference>
<dbReference type="InterPro" id="IPR036640">
    <property type="entry name" value="ABC1_TM_sf"/>
</dbReference>
<dbReference type="Pfam" id="PF00005">
    <property type="entry name" value="ABC_tran"/>
    <property type="match status" value="2"/>
</dbReference>
<evidence type="ECO:0000256" key="4">
    <source>
        <dbReference type="ARBA" id="ARBA00022741"/>
    </source>
</evidence>
<dbReference type="PANTHER" id="PTHR24223:SF464">
    <property type="entry name" value="ABC-TYPE TRANSPORTER CICA"/>
    <property type="match status" value="1"/>
</dbReference>
<dbReference type="Gene3D" id="1.20.1560.10">
    <property type="entry name" value="ABC transporter type 1, transmembrane domain"/>
    <property type="match status" value="2"/>
</dbReference>
<dbReference type="FunFam" id="1.20.1560.10:FF:000010">
    <property type="entry name" value="Multidrug resistance-associated ABC transporter"/>
    <property type="match status" value="1"/>
</dbReference>
<keyword evidence="4" id="KW-0547">Nucleotide-binding</keyword>
<feature type="transmembrane region" description="Helical" evidence="9">
    <location>
        <begin position="388"/>
        <end position="409"/>
    </location>
</feature>
<feature type="domain" description="ABC transporter" evidence="10">
    <location>
        <begin position="1117"/>
        <end position="1364"/>
    </location>
</feature>
<organism evidence="12 13">
    <name type="scientific">Oidiodendron maius (strain Zn)</name>
    <dbReference type="NCBI Taxonomy" id="913774"/>
    <lineage>
        <taxon>Eukaryota</taxon>
        <taxon>Fungi</taxon>
        <taxon>Dikarya</taxon>
        <taxon>Ascomycota</taxon>
        <taxon>Pezizomycotina</taxon>
        <taxon>Leotiomycetes</taxon>
        <taxon>Leotiomycetes incertae sedis</taxon>
        <taxon>Myxotrichaceae</taxon>
        <taxon>Oidiodendron</taxon>
    </lineage>
</organism>
<dbReference type="PROSITE" id="PS50929">
    <property type="entry name" value="ABC_TM1F"/>
    <property type="match status" value="2"/>
</dbReference>
<keyword evidence="2" id="KW-0813">Transport</keyword>
<protein>
    <submittedName>
        <fullName evidence="12">Uncharacterized protein</fullName>
    </submittedName>
</protein>
<dbReference type="CDD" id="cd03244">
    <property type="entry name" value="ABCC_MRP_domain2"/>
    <property type="match status" value="1"/>
</dbReference>
<name>A0A0C3CHL3_OIDMZ</name>
<keyword evidence="5" id="KW-0067">ATP-binding</keyword>
<reference evidence="12 13" key="1">
    <citation type="submission" date="2014-04" db="EMBL/GenBank/DDBJ databases">
        <authorList>
            <consortium name="DOE Joint Genome Institute"/>
            <person name="Kuo A."/>
            <person name="Martino E."/>
            <person name="Perotto S."/>
            <person name="Kohler A."/>
            <person name="Nagy L.G."/>
            <person name="Floudas D."/>
            <person name="Copeland A."/>
            <person name="Barry K.W."/>
            <person name="Cichocki N."/>
            <person name="Veneault-Fourrey C."/>
            <person name="LaButti K."/>
            <person name="Lindquist E.A."/>
            <person name="Lipzen A."/>
            <person name="Lundell T."/>
            <person name="Morin E."/>
            <person name="Murat C."/>
            <person name="Sun H."/>
            <person name="Tunlid A."/>
            <person name="Henrissat B."/>
            <person name="Grigoriev I.V."/>
            <person name="Hibbett D.S."/>
            <person name="Martin F."/>
            <person name="Nordberg H.P."/>
            <person name="Cantor M.N."/>
            <person name="Hua S.X."/>
        </authorList>
    </citation>
    <scope>NUCLEOTIDE SEQUENCE [LARGE SCALE GENOMIC DNA]</scope>
    <source>
        <strain evidence="12 13">Zn</strain>
    </source>
</reference>
<dbReference type="FunCoup" id="A0A0C3CHL3">
    <property type="interactions" value="272"/>
</dbReference>
<evidence type="ECO:0000313" key="13">
    <source>
        <dbReference type="Proteomes" id="UP000054321"/>
    </source>
</evidence>
<evidence type="ECO:0000256" key="1">
    <source>
        <dbReference type="ARBA" id="ARBA00004141"/>
    </source>
</evidence>
<feature type="transmembrane region" description="Helical" evidence="9">
    <location>
        <begin position="1026"/>
        <end position="1046"/>
    </location>
</feature>
<evidence type="ECO:0000256" key="9">
    <source>
        <dbReference type="SAM" id="Phobius"/>
    </source>
</evidence>
<feature type="transmembrane region" description="Helical" evidence="9">
    <location>
        <begin position="429"/>
        <end position="447"/>
    </location>
</feature>
<dbReference type="InterPro" id="IPR003439">
    <property type="entry name" value="ABC_transporter-like_ATP-bd"/>
</dbReference>
<dbReference type="CDD" id="cd18597">
    <property type="entry name" value="ABC_6TM_YOR1_D1_like"/>
    <property type="match status" value="1"/>
</dbReference>
<keyword evidence="3 9" id="KW-0812">Transmembrane</keyword>
<dbReference type="PROSITE" id="PS00211">
    <property type="entry name" value="ABC_TRANSPORTER_1"/>
    <property type="match status" value="2"/>
</dbReference>
<evidence type="ECO:0000256" key="3">
    <source>
        <dbReference type="ARBA" id="ARBA00022692"/>
    </source>
</evidence>
<dbReference type="HOGENOM" id="CLU_000604_27_3_1"/>
<dbReference type="InParanoid" id="A0A0C3CHL3"/>
<dbReference type="CDD" id="cd03250">
    <property type="entry name" value="ABCC_MRP_domain1"/>
    <property type="match status" value="1"/>
</dbReference>
<dbReference type="SUPFAM" id="SSF52540">
    <property type="entry name" value="P-loop containing nucleoside triphosphate hydrolases"/>
    <property type="match status" value="2"/>
</dbReference>
<dbReference type="InterPro" id="IPR027417">
    <property type="entry name" value="P-loop_NTPase"/>
</dbReference>
<dbReference type="FunFam" id="3.40.50.300:FF:000565">
    <property type="entry name" value="ABC bile acid transporter"/>
    <property type="match status" value="1"/>
</dbReference>
<keyword evidence="13" id="KW-1185">Reference proteome</keyword>
<feature type="region of interest" description="Disordered" evidence="8">
    <location>
        <begin position="488"/>
        <end position="523"/>
    </location>
</feature>
<feature type="transmembrane region" description="Helical" evidence="9">
    <location>
        <begin position="279"/>
        <end position="299"/>
    </location>
</feature>
<feature type="transmembrane region" description="Helical" evidence="9">
    <location>
        <begin position="804"/>
        <end position="825"/>
    </location>
</feature>
<dbReference type="Proteomes" id="UP000054321">
    <property type="component" value="Unassembled WGS sequence"/>
</dbReference>
<dbReference type="SUPFAM" id="SSF90123">
    <property type="entry name" value="ABC transporter transmembrane region"/>
    <property type="match status" value="2"/>
</dbReference>
<reference evidence="13" key="2">
    <citation type="submission" date="2015-01" db="EMBL/GenBank/DDBJ databases">
        <title>Evolutionary Origins and Diversification of the Mycorrhizal Mutualists.</title>
        <authorList>
            <consortium name="DOE Joint Genome Institute"/>
            <consortium name="Mycorrhizal Genomics Consortium"/>
            <person name="Kohler A."/>
            <person name="Kuo A."/>
            <person name="Nagy L.G."/>
            <person name="Floudas D."/>
            <person name="Copeland A."/>
            <person name="Barry K.W."/>
            <person name="Cichocki N."/>
            <person name="Veneault-Fourrey C."/>
            <person name="LaButti K."/>
            <person name="Lindquist E.A."/>
            <person name="Lipzen A."/>
            <person name="Lundell T."/>
            <person name="Morin E."/>
            <person name="Murat C."/>
            <person name="Riley R."/>
            <person name="Ohm R."/>
            <person name="Sun H."/>
            <person name="Tunlid A."/>
            <person name="Henrissat B."/>
            <person name="Grigoriev I.V."/>
            <person name="Hibbett D.S."/>
            <person name="Martin F."/>
        </authorList>
    </citation>
    <scope>NUCLEOTIDE SEQUENCE [LARGE SCALE GENOMIC DNA]</scope>
    <source>
        <strain evidence="13">Zn</strain>
    </source>
</reference>
<accession>A0A0C3CHL3</accession>
<comment type="subcellular location">
    <subcellularLocation>
        <location evidence="1">Membrane</location>
        <topology evidence="1">Multi-pass membrane protein</topology>
    </subcellularLocation>
</comment>
<evidence type="ECO:0000256" key="6">
    <source>
        <dbReference type="ARBA" id="ARBA00022989"/>
    </source>
</evidence>
<dbReference type="GO" id="GO:0016020">
    <property type="term" value="C:membrane"/>
    <property type="evidence" value="ECO:0007669"/>
    <property type="project" value="UniProtKB-SubCell"/>
</dbReference>
<evidence type="ECO:0000259" key="10">
    <source>
        <dbReference type="PROSITE" id="PS50893"/>
    </source>
</evidence>
<dbReference type="FunFam" id="3.40.50.300:FF:000997">
    <property type="entry name" value="Multidrug resistance-associated protein 1"/>
    <property type="match status" value="1"/>
</dbReference>